<dbReference type="VEuPathDB" id="FungiDB:Z518_04973"/>
<dbReference type="AlphaFoldDB" id="A0A0D2FXG2"/>
<gene>
    <name evidence="1" type="ORF">Z518_04973</name>
</gene>
<keyword evidence="2" id="KW-1185">Reference proteome</keyword>
<proteinExistence type="predicted"/>
<dbReference type="STRING" id="1442369.A0A0D2FXG2"/>
<reference evidence="1 2" key="1">
    <citation type="submission" date="2015-01" db="EMBL/GenBank/DDBJ databases">
        <title>The Genome Sequence of Rhinocladiella mackenzie CBS 650.93.</title>
        <authorList>
            <consortium name="The Broad Institute Genomics Platform"/>
            <person name="Cuomo C."/>
            <person name="de Hoog S."/>
            <person name="Gorbushina A."/>
            <person name="Stielow B."/>
            <person name="Teixiera M."/>
            <person name="Abouelleil A."/>
            <person name="Chapman S.B."/>
            <person name="Priest M."/>
            <person name="Young S.K."/>
            <person name="Wortman J."/>
            <person name="Nusbaum C."/>
            <person name="Birren B."/>
        </authorList>
    </citation>
    <scope>NUCLEOTIDE SEQUENCE [LARGE SCALE GENOMIC DNA]</scope>
    <source>
        <strain evidence="1 2">CBS 650.93</strain>
    </source>
</reference>
<accession>A0A0D2FXG2</accession>
<protein>
    <submittedName>
        <fullName evidence="1">Rhinocladiella mackenziei CBS 650.93 unplaced genomic scaffold supercont1.3, whole genome shotgun sequence</fullName>
    </submittedName>
</protein>
<evidence type="ECO:0000313" key="2">
    <source>
        <dbReference type="Proteomes" id="UP000053617"/>
    </source>
</evidence>
<sequence length="264" mass="30155">MNEDHPYLHVASLLRKIHRHRGPYLSPDDLESLGIKVSGMDIKTGAPTDSGQQFCTLYPSKKFDKLFEKVSAKHFQDLDEGCVYSTAFGIGTELNHCLREMGVFYCWDPSERIIAYCVRSRNNSIVEQRLGNGGRYQGEPEFQARNIFEPYRKSIPHRGCSVFDTAVSDERLRKSEVFCAAGLMAARLGNADKTGDRIVPVFIYSFSGYQARVIQAHYEHPRFIIRKTENIEFEDGSADDFKLMLRWMMNIPKGDVKMPHGESK</sequence>
<dbReference type="Proteomes" id="UP000053617">
    <property type="component" value="Unassembled WGS sequence"/>
</dbReference>
<name>A0A0D2FXG2_9EURO</name>
<dbReference type="RefSeq" id="XP_013274133.1">
    <property type="nucleotide sequence ID" value="XM_013418679.1"/>
</dbReference>
<dbReference type="HOGENOM" id="CLU_903590_0_0_1"/>
<dbReference type="GeneID" id="25293044"/>
<evidence type="ECO:0000313" key="1">
    <source>
        <dbReference type="EMBL" id="KIX06997.1"/>
    </source>
</evidence>
<dbReference type="EMBL" id="KN847477">
    <property type="protein sequence ID" value="KIX06997.1"/>
    <property type="molecule type" value="Genomic_DNA"/>
</dbReference>
<dbReference type="OrthoDB" id="4206905at2759"/>
<organism evidence="1 2">
    <name type="scientific">Rhinocladiella mackenziei CBS 650.93</name>
    <dbReference type="NCBI Taxonomy" id="1442369"/>
    <lineage>
        <taxon>Eukaryota</taxon>
        <taxon>Fungi</taxon>
        <taxon>Dikarya</taxon>
        <taxon>Ascomycota</taxon>
        <taxon>Pezizomycotina</taxon>
        <taxon>Eurotiomycetes</taxon>
        <taxon>Chaetothyriomycetidae</taxon>
        <taxon>Chaetothyriales</taxon>
        <taxon>Herpotrichiellaceae</taxon>
        <taxon>Rhinocladiella</taxon>
    </lineage>
</organism>